<accession>A0A934S2F3</accession>
<keyword evidence="3" id="KW-1185">Reference proteome</keyword>
<dbReference type="Proteomes" id="UP000603141">
    <property type="component" value="Unassembled WGS sequence"/>
</dbReference>
<gene>
    <name evidence="2" type="ORF">JIN85_05960</name>
</gene>
<protein>
    <submittedName>
        <fullName evidence="2">Uncharacterized protein</fullName>
    </submittedName>
</protein>
<dbReference type="EMBL" id="JAENIJ010000007">
    <property type="protein sequence ID" value="MBK1881950.1"/>
    <property type="molecule type" value="Genomic_DNA"/>
</dbReference>
<sequence length="142" mass="16153">MKPRIIAILLIIAPMFVCAEDADQINRIKWEESKDHPTTWHGKIGDDWVVSASSRNKDGISEIQMITLPGIKSRITVFTDRNKETKKFNHSVSIPKDFPYQVKIEPRKKNGGIAITVTLNNNSSWIIFTDPELNLIGLNHFP</sequence>
<proteinExistence type="predicted"/>
<comment type="caution">
    <text evidence="2">The sequence shown here is derived from an EMBL/GenBank/DDBJ whole genome shotgun (WGS) entry which is preliminary data.</text>
</comment>
<organism evidence="2 3">
    <name type="scientific">Luteolibacter pohnpeiensis</name>
    <dbReference type="NCBI Taxonomy" id="454153"/>
    <lineage>
        <taxon>Bacteria</taxon>
        <taxon>Pseudomonadati</taxon>
        <taxon>Verrucomicrobiota</taxon>
        <taxon>Verrucomicrobiia</taxon>
        <taxon>Verrucomicrobiales</taxon>
        <taxon>Verrucomicrobiaceae</taxon>
        <taxon>Luteolibacter</taxon>
    </lineage>
</organism>
<name>A0A934S2F3_9BACT</name>
<dbReference type="AlphaFoldDB" id="A0A934S2F3"/>
<feature type="chain" id="PRO_5037941391" evidence="1">
    <location>
        <begin position="20"/>
        <end position="142"/>
    </location>
</feature>
<evidence type="ECO:0000313" key="3">
    <source>
        <dbReference type="Proteomes" id="UP000603141"/>
    </source>
</evidence>
<evidence type="ECO:0000313" key="2">
    <source>
        <dbReference type="EMBL" id="MBK1881950.1"/>
    </source>
</evidence>
<evidence type="ECO:0000256" key="1">
    <source>
        <dbReference type="SAM" id="SignalP"/>
    </source>
</evidence>
<reference evidence="2" key="1">
    <citation type="submission" date="2021-01" db="EMBL/GenBank/DDBJ databases">
        <title>Modified the classification status of verrucomicrobia.</title>
        <authorList>
            <person name="Feng X."/>
        </authorList>
    </citation>
    <scope>NUCLEOTIDE SEQUENCE</scope>
    <source>
        <strain evidence="2">KCTC 22041</strain>
    </source>
</reference>
<feature type="signal peptide" evidence="1">
    <location>
        <begin position="1"/>
        <end position="19"/>
    </location>
</feature>
<keyword evidence="1" id="KW-0732">Signal</keyword>
<dbReference type="RefSeq" id="WP_200268618.1">
    <property type="nucleotide sequence ID" value="NZ_JAENIJ010000007.1"/>
</dbReference>